<evidence type="ECO:0000256" key="7">
    <source>
        <dbReference type="SAM" id="SignalP"/>
    </source>
</evidence>
<evidence type="ECO:0000313" key="9">
    <source>
        <dbReference type="EMBL" id="TVU19998.1"/>
    </source>
</evidence>
<dbReference type="Gene3D" id="3.30.430.20">
    <property type="entry name" value="Gnk2 domain, C-X8-C-X2-C motif"/>
    <property type="match status" value="2"/>
</dbReference>
<feature type="transmembrane region" description="Helical" evidence="6">
    <location>
        <begin position="234"/>
        <end position="256"/>
    </location>
</feature>
<evidence type="ECO:0000256" key="3">
    <source>
        <dbReference type="ARBA" id="ARBA00022729"/>
    </source>
</evidence>
<evidence type="ECO:0000259" key="8">
    <source>
        <dbReference type="PROSITE" id="PS51473"/>
    </source>
</evidence>
<dbReference type="PANTHER" id="PTHR32411:SF43">
    <property type="entry name" value="CYSTEINE-RICH REPEAT SECRETORY PROTEIN 38"/>
    <property type="match status" value="1"/>
</dbReference>
<dbReference type="InterPro" id="IPR011009">
    <property type="entry name" value="Kinase-like_dom_sf"/>
</dbReference>
<dbReference type="Gramene" id="TVU19998">
    <property type="protein sequence ID" value="TVU19998"/>
    <property type="gene ID" value="EJB05_36184"/>
</dbReference>
<dbReference type="Gene3D" id="3.30.200.20">
    <property type="entry name" value="Phosphorylase Kinase, domain 1"/>
    <property type="match status" value="1"/>
</dbReference>
<comment type="similarity">
    <text evidence="5">Belongs to the cysteine-rich repeat secretory protein family.</text>
</comment>
<dbReference type="GO" id="GO:0005576">
    <property type="term" value="C:extracellular region"/>
    <property type="evidence" value="ECO:0007669"/>
    <property type="project" value="UniProtKB-SubCell"/>
</dbReference>
<keyword evidence="6" id="KW-1133">Transmembrane helix</keyword>
<dbReference type="Pfam" id="PF01657">
    <property type="entry name" value="Stress-antifung"/>
    <property type="match status" value="2"/>
</dbReference>
<evidence type="ECO:0000313" key="10">
    <source>
        <dbReference type="Proteomes" id="UP000324897"/>
    </source>
</evidence>
<feature type="non-terminal residue" evidence="9">
    <location>
        <position position="1"/>
    </location>
</feature>
<feature type="domain" description="Gnk2-homologous" evidence="8">
    <location>
        <begin position="87"/>
        <end position="193"/>
    </location>
</feature>
<sequence>MSSLLAFLLLCSLTLAAPANASDPYYFYIDCPSNTNYTCGSAFQAKLNALLSSLPTAAAASSGFAKNITGAAPDQAYGVAQCRGDINASDYLACLGTAAQDPARFTSTLVTLMGNLTATAAYESRRMFAVGSAKFTPFVSIYGMAQCTRDLAADDCNSCLTVAVTDIPTCCNEKKGARINARKCFIRFEEYPFYNVSAAEAAMSLAPSPAPGPINGSDHSVPGSTGSKRTVRTALVVSVPVAFTLLVLLLVALYLCKRKRKPHKQAQIASVRGHGEDEEMRSSESLMYDLSTLRAATDNFSEENKLGEGGFGPVYKVMSSMKPDN</sequence>
<protein>
    <recommendedName>
        <fullName evidence="8">Gnk2-homologous domain-containing protein</fullName>
    </recommendedName>
</protein>
<feature type="signal peptide" evidence="7">
    <location>
        <begin position="1"/>
        <end position="21"/>
    </location>
</feature>
<keyword evidence="4" id="KW-0677">Repeat</keyword>
<gene>
    <name evidence="9" type="ORF">EJB05_36184</name>
</gene>
<accession>A0A5J9U9N8</accession>
<proteinExistence type="inferred from homology"/>
<evidence type="ECO:0000256" key="6">
    <source>
        <dbReference type="SAM" id="Phobius"/>
    </source>
</evidence>
<dbReference type="OrthoDB" id="696781at2759"/>
<dbReference type="InterPro" id="IPR002902">
    <property type="entry name" value="GNK2"/>
</dbReference>
<reference evidence="9 10" key="1">
    <citation type="journal article" date="2019" name="Sci. Rep.">
        <title>A high-quality genome of Eragrostis curvula grass provides insights into Poaceae evolution and supports new strategies to enhance forage quality.</title>
        <authorList>
            <person name="Carballo J."/>
            <person name="Santos B.A.C.M."/>
            <person name="Zappacosta D."/>
            <person name="Garbus I."/>
            <person name="Selva J.P."/>
            <person name="Gallo C.A."/>
            <person name="Diaz A."/>
            <person name="Albertini E."/>
            <person name="Caccamo M."/>
            <person name="Echenique V."/>
        </authorList>
    </citation>
    <scope>NUCLEOTIDE SEQUENCE [LARGE SCALE GENOMIC DNA]</scope>
    <source>
        <strain evidence="10">cv. Victoria</strain>
        <tissue evidence="9">Leaf</tissue>
    </source>
</reference>
<evidence type="ECO:0000256" key="4">
    <source>
        <dbReference type="ARBA" id="ARBA00022737"/>
    </source>
</evidence>
<keyword evidence="3 7" id="KW-0732">Signal</keyword>
<dbReference type="InterPro" id="IPR050581">
    <property type="entry name" value="CRR_secretory_protein"/>
</dbReference>
<dbReference type="SUPFAM" id="SSF56112">
    <property type="entry name" value="Protein kinase-like (PK-like)"/>
    <property type="match status" value="1"/>
</dbReference>
<keyword evidence="2" id="KW-0964">Secreted</keyword>
<comment type="caution">
    <text evidence="9">The sequence shown here is derived from an EMBL/GenBank/DDBJ whole genome shotgun (WGS) entry which is preliminary data.</text>
</comment>
<dbReference type="InterPro" id="IPR038408">
    <property type="entry name" value="GNK2_sf"/>
</dbReference>
<keyword evidence="6" id="KW-0812">Transmembrane</keyword>
<evidence type="ECO:0000256" key="5">
    <source>
        <dbReference type="ARBA" id="ARBA00038515"/>
    </source>
</evidence>
<evidence type="ECO:0000256" key="2">
    <source>
        <dbReference type="ARBA" id="ARBA00022525"/>
    </source>
</evidence>
<dbReference type="Proteomes" id="UP000324897">
    <property type="component" value="Chromosome 7"/>
</dbReference>
<name>A0A5J9U9N8_9POAL</name>
<dbReference type="EMBL" id="RWGY01000029">
    <property type="protein sequence ID" value="TVU19998.1"/>
    <property type="molecule type" value="Genomic_DNA"/>
</dbReference>
<dbReference type="FunFam" id="3.30.430.20:FF:000002">
    <property type="entry name" value="Cysteine-rich receptor-like protein kinase 10"/>
    <property type="match status" value="1"/>
</dbReference>
<comment type="subcellular location">
    <subcellularLocation>
        <location evidence="1">Secreted</location>
    </subcellularLocation>
</comment>
<feature type="chain" id="PRO_5023926292" description="Gnk2-homologous domain-containing protein" evidence="7">
    <location>
        <begin position="22"/>
        <end position="325"/>
    </location>
</feature>
<dbReference type="PROSITE" id="PS51473">
    <property type="entry name" value="GNK2"/>
    <property type="match status" value="1"/>
</dbReference>
<dbReference type="AlphaFoldDB" id="A0A5J9U9N8"/>
<organism evidence="9 10">
    <name type="scientific">Eragrostis curvula</name>
    <name type="common">weeping love grass</name>
    <dbReference type="NCBI Taxonomy" id="38414"/>
    <lineage>
        <taxon>Eukaryota</taxon>
        <taxon>Viridiplantae</taxon>
        <taxon>Streptophyta</taxon>
        <taxon>Embryophyta</taxon>
        <taxon>Tracheophyta</taxon>
        <taxon>Spermatophyta</taxon>
        <taxon>Magnoliopsida</taxon>
        <taxon>Liliopsida</taxon>
        <taxon>Poales</taxon>
        <taxon>Poaceae</taxon>
        <taxon>PACMAD clade</taxon>
        <taxon>Chloridoideae</taxon>
        <taxon>Eragrostideae</taxon>
        <taxon>Eragrostidinae</taxon>
        <taxon>Eragrostis</taxon>
    </lineage>
</organism>
<dbReference type="CDD" id="cd23509">
    <property type="entry name" value="Gnk2-like"/>
    <property type="match status" value="1"/>
</dbReference>
<keyword evidence="10" id="KW-1185">Reference proteome</keyword>
<evidence type="ECO:0000256" key="1">
    <source>
        <dbReference type="ARBA" id="ARBA00004613"/>
    </source>
</evidence>
<dbReference type="PANTHER" id="PTHR32411">
    <property type="entry name" value="CYSTEINE-RICH REPEAT SECRETORY PROTEIN 38-RELATED"/>
    <property type="match status" value="1"/>
</dbReference>
<keyword evidence="6" id="KW-0472">Membrane</keyword>